<keyword evidence="2" id="KW-1185">Reference proteome</keyword>
<sequence>MLSYSVVTWGNSPRTVDIFKLQKKAIRAIVKIPQWNSWDAGAGDTSRELLSELDKLGDEELEDEEFPEELDEPLRALSHIMHSQVDITRLTACCRKADQVRQPTKGPRKDSSYNIQTQVLETCMQEYLLEVLRTVAAFEP</sequence>
<comment type="caution">
    <text evidence="1">The sequence shown here is derived from an EMBL/GenBank/DDBJ whole genome shotgun (WGS) entry which is preliminary data.</text>
</comment>
<name>A0AAE1LFG5_9NEOP</name>
<evidence type="ECO:0000313" key="2">
    <source>
        <dbReference type="Proteomes" id="UP001219518"/>
    </source>
</evidence>
<dbReference type="EMBL" id="JAHWGI010000775">
    <property type="protein sequence ID" value="KAK3917733.1"/>
    <property type="molecule type" value="Genomic_DNA"/>
</dbReference>
<dbReference type="Proteomes" id="UP001219518">
    <property type="component" value="Unassembled WGS sequence"/>
</dbReference>
<evidence type="ECO:0000313" key="1">
    <source>
        <dbReference type="EMBL" id="KAK3917733.1"/>
    </source>
</evidence>
<proteinExistence type="predicted"/>
<reference evidence="1" key="2">
    <citation type="journal article" date="2023" name="BMC Genomics">
        <title>Pest status, molecular evolution, and epigenetic factors derived from the genome assembly of Frankliniella fusca, a thysanopteran phytovirus vector.</title>
        <authorList>
            <person name="Catto M.A."/>
            <person name="Labadie P.E."/>
            <person name="Jacobson A.L."/>
            <person name="Kennedy G.G."/>
            <person name="Srinivasan R."/>
            <person name="Hunt B.G."/>
        </authorList>
    </citation>
    <scope>NUCLEOTIDE SEQUENCE</scope>
    <source>
        <strain evidence="1">PL_HMW_Pooled</strain>
    </source>
</reference>
<accession>A0AAE1LFG5</accession>
<dbReference type="AlphaFoldDB" id="A0AAE1LFG5"/>
<reference evidence="1" key="1">
    <citation type="submission" date="2021-07" db="EMBL/GenBank/DDBJ databases">
        <authorList>
            <person name="Catto M.A."/>
            <person name="Jacobson A."/>
            <person name="Kennedy G."/>
            <person name="Labadie P."/>
            <person name="Hunt B.G."/>
            <person name="Srinivasan R."/>
        </authorList>
    </citation>
    <scope>NUCLEOTIDE SEQUENCE</scope>
    <source>
        <strain evidence="1">PL_HMW_Pooled</strain>
        <tissue evidence="1">Head</tissue>
    </source>
</reference>
<gene>
    <name evidence="1" type="ORF">KUF71_007208</name>
</gene>
<protein>
    <submittedName>
        <fullName evidence="1">Adenosylhomocysteinase</fullName>
    </submittedName>
</protein>
<organism evidence="1 2">
    <name type="scientific">Frankliniella fusca</name>
    <dbReference type="NCBI Taxonomy" id="407009"/>
    <lineage>
        <taxon>Eukaryota</taxon>
        <taxon>Metazoa</taxon>
        <taxon>Ecdysozoa</taxon>
        <taxon>Arthropoda</taxon>
        <taxon>Hexapoda</taxon>
        <taxon>Insecta</taxon>
        <taxon>Pterygota</taxon>
        <taxon>Neoptera</taxon>
        <taxon>Paraneoptera</taxon>
        <taxon>Thysanoptera</taxon>
        <taxon>Terebrantia</taxon>
        <taxon>Thripoidea</taxon>
        <taxon>Thripidae</taxon>
        <taxon>Frankliniella</taxon>
    </lineage>
</organism>